<feature type="binding site" evidence="4">
    <location>
        <position position="259"/>
    </location>
    <ligand>
        <name>a divalent metal cation</name>
        <dbReference type="ChEBI" id="CHEBI:60240"/>
    </ligand>
</feature>
<evidence type="ECO:0000313" key="7">
    <source>
        <dbReference type="EnsemblMetazoa" id="GAUT022001-PA"/>
    </source>
</evidence>
<feature type="binding site" evidence="3">
    <location>
        <position position="424"/>
    </location>
    <ligand>
        <name>(S)-malate</name>
        <dbReference type="ChEBI" id="CHEBI:15589"/>
    </ligand>
</feature>
<dbReference type="Pfam" id="PF00390">
    <property type="entry name" value="malic"/>
    <property type="match status" value="1"/>
</dbReference>
<evidence type="ECO:0008006" key="9">
    <source>
        <dbReference type="Google" id="ProtNLM"/>
    </source>
</evidence>
<feature type="binding site" evidence="3">
    <location>
        <position position="169"/>
    </location>
    <ligand>
        <name>(S)-malate</name>
        <dbReference type="ChEBI" id="CHEBI:15589"/>
    </ligand>
</feature>
<dbReference type="PANTHER" id="PTHR23406:SF80">
    <property type="entry name" value="GH17657P-RELATED"/>
    <property type="match status" value="1"/>
</dbReference>
<dbReference type="PANTHER" id="PTHR23406">
    <property type="entry name" value="MALIC ENZYME-RELATED"/>
    <property type="match status" value="1"/>
</dbReference>
<name>A0A1A9V0Q0_GLOAU</name>
<accession>A0A1A9V0Q0</accession>
<dbReference type="Pfam" id="PF03949">
    <property type="entry name" value="Malic_M"/>
    <property type="match status" value="1"/>
</dbReference>
<evidence type="ECO:0000259" key="5">
    <source>
        <dbReference type="SMART" id="SM00919"/>
    </source>
</evidence>
<dbReference type="InterPro" id="IPR046346">
    <property type="entry name" value="Aminoacid_DH-like_N_sf"/>
</dbReference>
<evidence type="ECO:0000256" key="2">
    <source>
        <dbReference type="PIRSR" id="PIRSR000106-1"/>
    </source>
</evidence>
<feature type="domain" description="Malic enzyme N-terminal" evidence="6">
    <location>
        <begin position="93"/>
        <end position="274"/>
    </location>
</feature>
<keyword evidence="8" id="KW-1185">Reference proteome</keyword>
<evidence type="ECO:0000256" key="4">
    <source>
        <dbReference type="PIRSR" id="PIRSR000106-3"/>
    </source>
</evidence>
<dbReference type="NCBIfam" id="NF010052">
    <property type="entry name" value="PRK13529.1"/>
    <property type="match status" value="1"/>
</dbReference>
<dbReference type="GO" id="GO:0004473">
    <property type="term" value="F:malate dehydrogenase (decarboxylating) (NADP+) activity"/>
    <property type="evidence" value="ECO:0007669"/>
    <property type="project" value="TreeGrafter"/>
</dbReference>
<feature type="domain" description="Malic enzyme NAD-binding" evidence="5">
    <location>
        <begin position="284"/>
        <end position="537"/>
    </location>
</feature>
<keyword evidence="4" id="KW-0479">Metal-binding</keyword>
<feature type="binding site" evidence="3">
    <location>
        <position position="468"/>
    </location>
    <ligand>
        <name>(S)-malate</name>
        <dbReference type="ChEBI" id="CHEBI:15589"/>
    </ligand>
</feature>
<evidence type="ECO:0000256" key="1">
    <source>
        <dbReference type="ARBA" id="ARBA00008785"/>
    </source>
</evidence>
<dbReference type="PIRSF" id="PIRSF000106">
    <property type="entry name" value="ME"/>
    <property type="match status" value="1"/>
</dbReference>
<dbReference type="VEuPathDB" id="VectorBase:GAUT022001"/>
<dbReference type="InterPro" id="IPR037062">
    <property type="entry name" value="Malic_N_dom_sf"/>
</dbReference>
<evidence type="ECO:0000259" key="6">
    <source>
        <dbReference type="SMART" id="SM01274"/>
    </source>
</evidence>
<dbReference type="SMART" id="SM01274">
    <property type="entry name" value="malic"/>
    <property type="match status" value="1"/>
</dbReference>
<dbReference type="GO" id="GO:0006108">
    <property type="term" value="P:malate metabolic process"/>
    <property type="evidence" value="ECO:0007669"/>
    <property type="project" value="TreeGrafter"/>
</dbReference>
<dbReference type="GO" id="GO:0046872">
    <property type="term" value="F:metal ion binding"/>
    <property type="evidence" value="ECO:0007669"/>
    <property type="project" value="UniProtKB-KW"/>
</dbReference>
<dbReference type="STRING" id="7395.A0A1A9V0Q0"/>
<dbReference type="InterPro" id="IPR012302">
    <property type="entry name" value="Malic_NAD-bd"/>
</dbReference>
<feature type="active site" description="Proton acceptor" evidence="2">
    <location>
        <position position="187"/>
    </location>
</feature>
<evidence type="ECO:0000313" key="8">
    <source>
        <dbReference type="Proteomes" id="UP000078200"/>
    </source>
</evidence>
<dbReference type="Gene3D" id="3.40.50.10380">
    <property type="entry name" value="Malic enzyme, N-terminal domain"/>
    <property type="match status" value="1"/>
</dbReference>
<comment type="similarity">
    <text evidence="1">Belongs to the malic enzymes family.</text>
</comment>
<dbReference type="PRINTS" id="PR00072">
    <property type="entry name" value="MALOXRDTASE"/>
</dbReference>
<feature type="active site" description="Proton donor" evidence="2">
    <location>
        <position position="116"/>
    </location>
</feature>
<dbReference type="InterPro" id="IPR001891">
    <property type="entry name" value="Malic_OxRdtase"/>
</dbReference>
<reference evidence="7" key="1">
    <citation type="submission" date="2020-05" db="UniProtKB">
        <authorList>
            <consortium name="EnsemblMetazoa"/>
        </authorList>
    </citation>
    <scope>IDENTIFICATION</scope>
    <source>
        <strain evidence="7">TTRI</strain>
    </source>
</reference>
<dbReference type="EnsemblMetazoa" id="GAUT022001-RA">
    <property type="protein sequence ID" value="GAUT022001-PA"/>
    <property type="gene ID" value="GAUT022001"/>
</dbReference>
<protein>
    <recommendedName>
        <fullName evidence="9">Malic enzyme</fullName>
    </recommendedName>
</protein>
<feature type="binding site" evidence="4">
    <location>
        <position position="283"/>
    </location>
    <ligand>
        <name>a divalent metal cation</name>
        <dbReference type="ChEBI" id="CHEBI:60240"/>
    </ligand>
</feature>
<organism evidence="7 8">
    <name type="scientific">Glossina austeni</name>
    <name type="common">Savannah tsetse fly</name>
    <dbReference type="NCBI Taxonomy" id="7395"/>
    <lineage>
        <taxon>Eukaryota</taxon>
        <taxon>Metazoa</taxon>
        <taxon>Ecdysozoa</taxon>
        <taxon>Arthropoda</taxon>
        <taxon>Hexapoda</taxon>
        <taxon>Insecta</taxon>
        <taxon>Pterygota</taxon>
        <taxon>Neoptera</taxon>
        <taxon>Endopterygota</taxon>
        <taxon>Diptera</taxon>
        <taxon>Brachycera</taxon>
        <taxon>Muscomorpha</taxon>
        <taxon>Hippoboscoidea</taxon>
        <taxon>Glossinidae</taxon>
        <taxon>Glossina</taxon>
    </lineage>
</organism>
<dbReference type="Gene3D" id="3.40.50.720">
    <property type="entry name" value="NAD(P)-binding Rossmann-like Domain"/>
    <property type="match status" value="1"/>
</dbReference>
<feature type="binding site" evidence="4">
    <location>
        <position position="260"/>
    </location>
    <ligand>
        <name>a divalent metal cation</name>
        <dbReference type="ChEBI" id="CHEBI:60240"/>
    </ligand>
</feature>
<comment type="cofactor">
    <cofactor evidence="4">
        <name>Mg(2+)</name>
        <dbReference type="ChEBI" id="CHEBI:18420"/>
    </cofactor>
    <cofactor evidence="4">
        <name>Mn(2+)</name>
        <dbReference type="ChEBI" id="CHEBI:29035"/>
    </cofactor>
    <text evidence="4">Divalent metal cations. Prefers magnesium or manganese.</text>
</comment>
<sequence>MPKKSKKQKKQNELNFTGGDMYVQGEISGLMRLQNKYFNKDTAFTIEERQLLGIHGLLPPVVRSIEDQVELCFMQFLDIDEDLTRYTYMIRLGARNTRLFYKLLAMHGDKCLPYVYTPTVGLACLHAPYVFQLPVVLFITIEDKGHVYNVLKNWPQADVRAICVTDGGRALGFGDLGVHGYPIPKGKVTLYTALGGVRPHYCLPICLDVGCNNPQVREDPLYMGLKRERPSRAEYDEFVDEFMEAVVSRYGPHCLVQFEDIGNADAFRLLTKYRFKYTMFNDDIQGAGVVALAAITAAVNISKSKLEDHRILFQGAGEAALGMANLLFVALKTEGLDDNEARSRIWLRDSKGLVVYDRPPGHLGEYKLMFARKRAAIEKLEDCVREFKPTILIGVSAQYGAFSREVLELMALYNKRPIIFAMSNPSSKAECTAEEAFTYTRGKCLFASGSPSPMLDYAGKKYHITQVNSLYGFPGIVMGATACCISRLPPAIFIVASHTISNLCTDDDYRHWRLLPPLSKLTLCAFEIACNVVEYAYKSKLARRKPHPTDIRAFVKHQMYDLNYEAATKTWLQEYEK</sequence>
<dbReference type="GO" id="GO:0005739">
    <property type="term" value="C:mitochondrion"/>
    <property type="evidence" value="ECO:0007669"/>
    <property type="project" value="TreeGrafter"/>
</dbReference>
<dbReference type="InterPro" id="IPR012301">
    <property type="entry name" value="Malic_N_dom"/>
</dbReference>
<evidence type="ECO:0000256" key="3">
    <source>
        <dbReference type="PIRSR" id="PIRSR000106-2"/>
    </source>
</evidence>
<proteinExistence type="inferred from homology"/>
<dbReference type="SUPFAM" id="SSF51735">
    <property type="entry name" value="NAD(P)-binding Rossmann-fold domains"/>
    <property type="match status" value="1"/>
</dbReference>
<dbReference type="Proteomes" id="UP000078200">
    <property type="component" value="Unassembled WGS sequence"/>
</dbReference>
<dbReference type="GO" id="GO:0051287">
    <property type="term" value="F:NAD binding"/>
    <property type="evidence" value="ECO:0007669"/>
    <property type="project" value="InterPro"/>
</dbReference>
<dbReference type="AlphaFoldDB" id="A0A1A9V0Q0"/>
<dbReference type="SMART" id="SM00919">
    <property type="entry name" value="Malic_M"/>
    <property type="match status" value="1"/>
</dbReference>
<dbReference type="SUPFAM" id="SSF53223">
    <property type="entry name" value="Aminoacid dehydrogenase-like, N-terminal domain"/>
    <property type="match status" value="1"/>
</dbReference>
<dbReference type="InterPro" id="IPR036291">
    <property type="entry name" value="NAD(P)-bd_dom_sf"/>
</dbReference>